<dbReference type="PANTHER" id="PTHR38471">
    <property type="entry name" value="FOUR HELIX BUNDLE PROTEIN"/>
    <property type="match status" value="1"/>
</dbReference>
<gene>
    <name evidence="1" type="ORF">RM529_08090</name>
</gene>
<dbReference type="Pfam" id="PF05635">
    <property type="entry name" value="23S_rRNA_IVP"/>
    <property type="match status" value="1"/>
</dbReference>
<sequence>MERENAIRKKSFLFSVKVVTLYKFLVSTKKEFVMSKQLLRSGTAIGALVREAEQAESRADFIHKLSIALKEANETEYWLDLLKATEYLNQEQYEESQKDIKEILKLLIAIVKKMKQK</sequence>
<evidence type="ECO:0000313" key="1">
    <source>
        <dbReference type="EMBL" id="MDT0650100.1"/>
    </source>
</evidence>
<dbReference type="InterPro" id="IPR012657">
    <property type="entry name" value="23S_rRNA-intervening_sequence"/>
</dbReference>
<dbReference type="InterPro" id="IPR036583">
    <property type="entry name" value="23S_rRNA_IVS_sf"/>
</dbReference>
<accession>A0ABU3CUR0</accession>
<dbReference type="SUPFAM" id="SSF158446">
    <property type="entry name" value="IVS-encoded protein-like"/>
    <property type="match status" value="1"/>
</dbReference>
<dbReference type="Proteomes" id="UP001248819">
    <property type="component" value="Unassembled WGS sequence"/>
</dbReference>
<reference evidence="1 2" key="1">
    <citation type="submission" date="2023-09" db="EMBL/GenBank/DDBJ databases">
        <authorList>
            <person name="Rey-Velasco X."/>
        </authorList>
    </citation>
    <scope>NUCLEOTIDE SEQUENCE [LARGE SCALE GENOMIC DNA]</scope>
    <source>
        <strain evidence="1 2">F297</strain>
    </source>
</reference>
<comment type="caution">
    <text evidence="1">The sequence shown here is derived from an EMBL/GenBank/DDBJ whole genome shotgun (WGS) entry which is preliminary data.</text>
</comment>
<protein>
    <submittedName>
        <fullName evidence="1">Four helix bundle protein</fullName>
    </submittedName>
</protein>
<dbReference type="Gene3D" id="1.20.1440.60">
    <property type="entry name" value="23S rRNA-intervening sequence"/>
    <property type="match status" value="1"/>
</dbReference>
<dbReference type="RefSeq" id="WP_311484303.1">
    <property type="nucleotide sequence ID" value="NZ_JAVRHP010000032.1"/>
</dbReference>
<name>A0ABU3CUR0_9FLAO</name>
<dbReference type="PANTHER" id="PTHR38471:SF2">
    <property type="entry name" value="FOUR HELIX BUNDLE PROTEIN"/>
    <property type="match status" value="1"/>
</dbReference>
<keyword evidence="2" id="KW-1185">Reference proteome</keyword>
<proteinExistence type="predicted"/>
<organism evidence="1 2">
    <name type="scientific">Autumnicola edwardsiae</name>
    <dbReference type="NCBI Taxonomy" id="3075594"/>
    <lineage>
        <taxon>Bacteria</taxon>
        <taxon>Pseudomonadati</taxon>
        <taxon>Bacteroidota</taxon>
        <taxon>Flavobacteriia</taxon>
        <taxon>Flavobacteriales</taxon>
        <taxon>Flavobacteriaceae</taxon>
        <taxon>Autumnicola</taxon>
    </lineage>
</organism>
<dbReference type="PIRSF" id="PIRSF035652">
    <property type="entry name" value="CHP02436"/>
    <property type="match status" value="1"/>
</dbReference>
<dbReference type="EMBL" id="JAVRHP010000032">
    <property type="protein sequence ID" value="MDT0650100.1"/>
    <property type="molecule type" value="Genomic_DNA"/>
</dbReference>
<dbReference type="NCBIfam" id="TIGR02436">
    <property type="entry name" value="four helix bundle protein"/>
    <property type="match status" value="1"/>
</dbReference>
<evidence type="ECO:0000313" key="2">
    <source>
        <dbReference type="Proteomes" id="UP001248819"/>
    </source>
</evidence>